<reference evidence="2" key="1">
    <citation type="submission" date="2015-10" db="EMBL/GenBank/DDBJ databases">
        <authorList>
            <person name="Gilbert D.G."/>
        </authorList>
    </citation>
    <scope>NUCLEOTIDE SEQUENCE</scope>
</reference>
<dbReference type="GO" id="GO:0046052">
    <property type="term" value="P:UTP catabolic process"/>
    <property type="evidence" value="ECO:0007669"/>
    <property type="project" value="TreeGrafter"/>
</dbReference>
<dbReference type="CDD" id="cd11529">
    <property type="entry name" value="NTP-PPase_MazG_Cterm"/>
    <property type="match status" value="1"/>
</dbReference>
<accession>A0A160V9S6</accession>
<feature type="domain" description="NTP pyrophosphohydrolase MazG-like" evidence="1">
    <location>
        <begin position="44"/>
        <end position="117"/>
    </location>
</feature>
<gene>
    <name evidence="2" type="ORF">MGWOODY_Clf1230</name>
</gene>
<dbReference type="FunFam" id="1.10.287.1080:FF:000001">
    <property type="entry name" value="Nucleoside triphosphate pyrophosphohydrolase"/>
    <property type="match status" value="1"/>
</dbReference>
<dbReference type="GO" id="GO:0046047">
    <property type="term" value="P:TTP catabolic process"/>
    <property type="evidence" value="ECO:0007669"/>
    <property type="project" value="TreeGrafter"/>
</dbReference>
<dbReference type="GO" id="GO:0006203">
    <property type="term" value="P:dGTP catabolic process"/>
    <property type="evidence" value="ECO:0007669"/>
    <property type="project" value="TreeGrafter"/>
</dbReference>
<dbReference type="InterPro" id="IPR048015">
    <property type="entry name" value="NTP-PPase_MazG-like_N"/>
</dbReference>
<dbReference type="InterPro" id="IPR004518">
    <property type="entry name" value="MazG-like_dom"/>
</dbReference>
<dbReference type="InterPro" id="IPR021130">
    <property type="entry name" value="PRib-ATP_PPHydrolase-like"/>
</dbReference>
<dbReference type="AlphaFoldDB" id="A0A160V9S6"/>
<sequence length="274" mass="30926">MPPQEDSSPTQDSFSEQELGKFQTLMDIVARLRAPGGCPWDREQTHESLKRNLLEESYEVIEAIDQGDPAVLSEELGDLLVQVAFHADIAKEAGDFQLEDVLREINAKLVRRHPHVFADGHAKDAREVERNWEQIKAEERKAKGESKSPVEGIPGNLPALAYAQLMQDRVGKAGFEWNDISGVLDKIVEEVAELKAAATPEEKMHELGDLLFTMVNLTRWSGEHAEDVLRKANQRFGKRYLGMEKLAAERSLDFNSLSLNQKEELWQEAKRLVG</sequence>
<dbReference type="GO" id="GO:0046061">
    <property type="term" value="P:dATP catabolic process"/>
    <property type="evidence" value="ECO:0007669"/>
    <property type="project" value="TreeGrafter"/>
</dbReference>
<dbReference type="NCBIfam" id="NF007113">
    <property type="entry name" value="PRK09562.1"/>
    <property type="match status" value="1"/>
</dbReference>
<dbReference type="EMBL" id="FAXA01000329">
    <property type="protein sequence ID" value="CUV02871.1"/>
    <property type="molecule type" value="Genomic_DNA"/>
</dbReference>
<dbReference type="GO" id="GO:0047693">
    <property type="term" value="F:ATP diphosphatase activity"/>
    <property type="evidence" value="ECO:0007669"/>
    <property type="project" value="UniProtKB-EC"/>
</dbReference>
<proteinExistence type="predicted"/>
<dbReference type="Gene3D" id="1.10.287.1080">
    <property type="entry name" value="MazG-like"/>
    <property type="match status" value="2"/>
</dbReference>
<dbReference type="EC" id="3.6.1.8" evidence="2"/>
<dbReference type="InterPro" id="IPR011551">
    <property type="entry name" value="NTP_PyrPHydrolase_MazG"/>
</dbReference>
<dbReference type="NCBIfam" id="TIGR00444">
    <property type="entry name" value="mazG"/>
    <property type="match status" value="1"/>
</dbReference>
<dbReference type="InterPro" id="IPR048011">
    <property type="entry name" value="NTP-PPase_MazG-like_C"/>
</dbReference>
<protein>
    <submittedName>
        <fullName evidence="2">Nucleoside triphosphate pyrophosphohydrolase MazG</fullName>
        <ecNumber evidence="2">3.6.1.8</ecNumber>
    </submittedName>
</protein>
<keyword evidence="2" id="KW-0378">Hydrolase</keyword>
<organism evidence="2">
    <name type="scientific">hydrothermal vent metagenome</name>
    <dbReference type="NCBI Taxonomy" id="652676"/>
    <lineage>
        <taxon>unclassified sequences</taxon>
        <taxon>metagenomes</taxon>
        <taxon>ecological metagenomes</taxon>
    </lineage>
</organism>
<dbReference type="GO" id="GO:0046076">
    <property type="term" value="P:dTTP catabolic process"/>
    <property type="evidence" value="ECO:0007669"/>
    <property type="project" value="TreeGrafter"/>
</dbReference>
<dbReference type="PANTHER" id="PTHR30522:SF0">
    <property type="entry name" value="NUCLEOSIDE TRIPHOSPHATE PYROPHOSPHOHYDROLASE"/>
    <property type="match status" value="1"/>
</dbReference>
<dbReference type="GO" id="GO:0046081">
    <property type="term" value="P:dUTP catabolic process"/>
    <property type="evidence" value="ECO:0007669"/>
    <property type="project" value="TreeGrafter"/>
</dbReference>
<name>A0A160V9S6_9ZZZZ</name>
<dbReference type="CDD" id="cd11528">
    <property type="entry name" value="NTP-PPase_MazG_Nterm"/>
    <property type="match status" value="1"/>
</dbReference>
<dbReference type="GO" id="GO:0006950">
    <property type="term" value="P:response to stress"/>
    <property type="evidence" value="ECO:0007669"/>
    <property type="project" value="UniProtKB-ARBA"/>
</dbReference>
<dbReference type="SUPFAM" id="SSF101386">
    <property type="entry name" value="all-alpha NTP pyrophosphatases"/>
    <property type="match status" value="2"/>
</dbReference>
<evidence type="ECO:0000259" key="1">
    <source>
        <dbReference type="Pfam" id="PF03819"/>
    </source>
</evidence>
<dbReference type="Pfam" id="PF01503">
    <property type="entry name" value="PRA-PH"/>
    <property type="match status" value="1"/>
</dbReference>
<dbReference type="PANTHER" id="PTHR30522">
    <property type="entry name" value="NUCLEOSIDE TRIPHOSPHATE PYROPHOSPHOHYDROLASE"/>
    <property type="match status" value="1"/>
</dbReference>
<dbReference type="Pfam" id="PF03819">
    <property type="entry name" value="MazG"/>
    <property type="match status" value="1"/>
</dbReference>
<evidence type="ECO:0000313" key="2">
    <source>
        <dbReference type="EMBL" id="CUV02871.1"/>
    </source>
</evidence>